<dbReference type="AlphaFoldDB" id="A0A9P3BYL2"/>
<feature type="region of interest" description="Disordered" evidence="1">
    <location>
        <begin position="25"/>
        <end position="44"/>
    </location>
</feature>
<dbReference type="Proteomes" id="UP000710440">
    <property type="component" value="Unassembled WGS sequence"/>
</dbReference>
<dbReference type="EMBL" id="BOPL01000004">
    <property type="protein sequence ID" value="GIK02191.1"/>
    <property type="molecule type" value="Genomic_DNA"/>
</dbReference>
<protein>
    <recommendedName>
        <fullName evidence="5">Transmembrane protein</fullName>
    </recommendedName>
</protein>
<evidence type="ECO:0000256" key="1">
    <source>
        <dbReference type="SAM" id="MobiDB-lite"/>
    </source>
</evidence>
<evidence type="ECO:0000313" key="4">
    <source>
        <dbReference type="Proteomes" id="UP000710440"/>
    </source>
</evidence>
<comment type="caution">
    <text evidence="3">The sequence shown here is derived from an EMBL/GenBank/DDBJ whole genome shotgun (WGS) entry which is preliminary data.</text>
</comment>
<evidence type="ECO:0000313" key="3">
    <source>
        <dbReference type="EMBL" id="GIK02191.1"/>
    </source>
</evidence>
<name>A0A9P3BYL2_ASPVI</name>
<proteinExistence type="predicted"/>
<accession>A0A9P3BYL2</accession>
<feature type="compositionally biased region" description="Polar residues" evidence="1">
    <location>
        <begin position="132"/>
        <end position="142"/>
    </location>
</feature>
<evidence type="ECO:0000256" key="2">
    <source>
        <dbReference type="SAM" id="Phobius"/>
    </source>
</evidence>
<feature type="compositionally biased region" description="Polar residues" evidence="1">
    <location>
        <begin position="77"/>
        <end position="90"/>
    </location>
</feature>
<feature type="compositionally biased region" description="Polar residues" evidence="1">
    <location>
        <begin position="193"/>
        <end position="202"/>
    </location>
</feature>
<dbReference type="GeneID" id="66934218"/>
<dbReference type="RefSeq" id="XP_043125377.1">
    <property type="nucleotide sequence ID" value="XM_043269442.1"/>
</dbReference>
<keyword evidence="4" id="KW-1185">Reference proteome</keyword>
<keyword evidence="2" id="KW-1133">Transmembrane helix</keyword>
<feature type="compositionally biased region" description="Polar residues" evidence="1">
    <location>
        <begin position="28"/>
        <end position="39"/>
    </location>
</feature>
<gene>
    <name evidence="3" type="ORF">Aspvir_006236</name>
</gene>
<keyword evidence="2" id="KW-0812">Transmembrane</keyword>
<feature type="compositionally biased region" description="Basic and acidic residues" evidence="1">
    <location>
        <begin position="235"/>
        <end position="263"/>
    </location>
</feature>
<dbReference type="OrthoDB" id="4411341at2759"/>
<organism evidence="3 4">
    <name type="scientific">Aspergillus viridinutans</name>
    <dbReference type="NCBI Taxonomy" id="75553"/>
    <lineage>
        <taxon>Eukaryota</taxon>
        <taxon>Fungi</taxon>
        <taxon>Dikarya</taxon>
        <taxon>Ascomycota</taxon>
        <taxon>Pezizomycotina</taxon>
        <taxon>Eurotiomycetes</taxon>
        <taxon>Eurotiomycetidae</taxon>
        <taxon>Eurotiales</taxon>
        <taxon>Aspergillaceae</taxon>
        <taxon>Aspergillus</taxon>
        <taxon>Aspergillus subgen. Fumigati</taxon>
    </lineage>
</organism>
<sequence length="487" mass="54592">MDQVTSQRQFSPSYTLQFALEEHLQENAPVTPSKSPNKTRLTESEDDICSLFGEYPTRLDVSHVLDLDGVRNDRSTNAKATTPTEPSSRQPDTHFIFDEPLPTNPTNSPAAESEQAKHLSSAHLYRERNRKSALSSHKSNISITWPDCSSENVQASLLTNEDGSIWRPPKPPKPPKPPFLTDAAVEGLKLSGQVQPRASTISPKRKHPTPSHHTNIPQPRRWPRPHSRFVEYLPSEEKNASTVQREETWIDSSPHKPHDQRKVAHRGVDNAYGVLLGDPDKPFPAPIPTSDRLPLLRAKLSPESRVAFLRSLSTDYGASSSKPKENTFLKHLGGLLSRPSRLIPHWQKLRSSTPITLTLYQPLHSPRCSSLVQVSYMVHVEAVLSAYRKRVADSEQDVPPSHTSMDGYTRLFELRLPVPTLCFDIVQPFVVGMRHPILVTIASMFVCVFAIIIRFLAGMGCRGPCSLYEDHHSYLEEEDSDSAALQK</sequence>
<feature type="region of interest" description="Disordered" evidence="1">
    <location>
        <begin position="193"/>
        <end position="263"/>
    </location>
</feature>
<feature type="transmembrane region" description="Helical" evidence="2">
    <location>
        <begin position="437"/>
        <end position="457"/>
    </location>
</feature>
<keyword evidence="2" id="KW-0472">Membrane</keyword>
<feature type="region of interest" description="Disordered" evidence="1">
    <location>
        <begin position="72"/>
        <end position="142"/>
    </location>
</feature>
<evidence type="ECO:0008006" key="5">
    <source>
        <dbReference type="Google" id="ProtNLM"/>
    </source>
</evidence>
<reference evidence="3 4" key="1">
    <citation type="submission" date="2021-02" db="EMBL/GenBank/DDBJ databases">
        <title>Pan-genome distribution and transcriptional activeness of fungal secondary metabolism genes in Aspergillus section Fumigati.</title>
        <authorList>
            <person name="Takahashi H."/>
            <person name="Umemura M."/>
            <person name="Ninomiya A."/>
            <person name="Kusuya Y."/>
            <person name="Urayama S."/>
            <person name="Shimizu M."/>
            <person name="Watanabe A."/>
            <person name="Kamei K."/>
            <person name="Yaguchi T."/>
            <person name="Hagiwara D."/>
        </authorList>
    </citation>
    <scope>NUCLEOTIDE SEQUENCE [LARGE SCALE GENOMIC DNA]</scope>
    <source>
        <strain evidence="3 4">IFM 47045</strain>
    </source>
</reference>